<dbReference type="STRING" id="1658174.A0A1J9RBP2"/>
<evidence type="ECO:0000256" key="8">
    <source>
        <dbReference type="RuleBase" id="RU365033"/>
    </source>
</evidence>
<dbReference type="SMART" id="SM00990">
    <property type="entry name" value="VRR_NUC"/>
    <property type="match status" value="1"/>
</dbReference>
<proteinExistence type="inferred from homology"/>
<evidence type="ECO:0000256" key="5">
    <source>
        <dbReference type="ARBA" id="ARBA00022801"/>
    </source>
</evidence>
<accession>A0A1J9RBP2</accession>
<keyword evidence="6 8" id="KW-0460">Magnesium</keyword>
<evidence type="ECO:0000256" key="1">
    <source>
        <dbReference type="ARBA" id="ARBA00000983"/>
    </source>
</evidence>
<keyword evidence="3 8" id="KW-0540">Nuclease</keyword>
<keyword evidence="8" id="KW-0234">DNA repair</keyword>
<evidence type="ECO:0000256" key="4">
    <source>
        <dbReference type="ARBA" id="ARBA00022723"/>
    </source>
</evidence>
<dbReference type="PANTHER" id="PTHR15749:SF4">
    <property type="entry name" value="FANCONI-ASSOCIATED NUCLEASE 1"/>
    <property type="match status" value="1"/>
</dbReference>
<dbReference type="EMBL" id="LGTZ01000433">
    <property type="protein sequence ID" value="OJD25093.1"/>
    <property type="molecule type" value="Genomic_DNA"/>
</dbReference>
<comment type="similarity">
    <text evidence="2 8">Belongs to the FAN1 family.</text>
</comment>
<dbReference type="OrthoDB" id="76364at2759"/>
<comment type="catalytic activity">
    <reaction evidence="1 8">
        <text>Hydrolytically removes 5'-nucleotides successively from the 3'-hydroxy termini of 3'-hydroxy-terminated oligonucleotides.</text>
        <dbReference type="EC" id="3.1.4.1"/>
    </reaction>
</comment>
<dbReference type="InterPro" id="IPR014883">
    <property type="entry name" value="VRR_NUC"/>
</dbReference>
<dbReference type="GO" id="GO:0046872">
    <property type="term" value="F:metal ion binding"/>
    <property type="evidence" value="ECO:0007669"/>
    <property type="project" value="UniProtKB-KW"/>
</dbReference>
<evidence type="ECO:0000256" key="7">
    <source>
        <dbReference type="ARBA" id="ARBA00023211"/>
    </source>
</evidence>
<evidence type="ECO:0000259" key="9">
    <source>
        <dbReference type="SMART" id="SM00990"/>
    </source>
</evidence>
<gene>
    <name evidence="10" type="ORF">ACJ73_03538</name>
</gene>
<keyword evidence="4 8" id="KW-0479">Metal-binding</keyword>
<name>A0A1J9RBP2_9EURO</name>
<keyword evidence="8" id="KW-0539">Nucleus</keyword>
<evidence type="ECO:0000256" key="3">
    <source>
        <dbReference type="ARBA" id="ARBA00022722"/>
    </source>
</evidence>
<dbReference type="Proteomes" id="UP000242791">
    <property type="component" value="Unassembled WGS sequence"/>
</dbReference>
<evidence type="ECO:0000313" key="11">
    <source>
        <dbReference type="Proteomes" id="UP000242791"/>
    </source>
</evidence>
<dbReference type="FunFam" id="3.40.1350.10:FF:000009">
    <property type="entry name" value="Fanconi-associated nuclease"/>
    <property type="match status" value="1"/>
</dbReference>
<dbReference type="GO" id="GO:0017108">
    <property type="term" value="F:5'-flap endonuclease activity"/>
    <property type="evidence" value="ECO:0007669"/>
    <property type="project" value="TreeGrafter"/>
</dbReference>
<comment type="subcellular location">
    <subcellularLocation>
        <location evidence="8">Nucleus</location>
    </subcellularLocation>
</comment>
<evidence type="ECO:0000256" key="6">
    <source>
        <dbReference type="ARBA" id="ARBA00022842"/>
    </source>
</evidence>
<dbReference type="GO" id="GO:0036297">
    <property type="term" value="P:interstrand cross-link repair"/>
    <property type="evidence" value="ECO:0007669"/>
    <property type="project" value="InterPro"/>
</dbReference>
<protein>
    <recommendedName>
        <fullName evidence="8">Fanconi-associated nuclease</fullName>
        <ecNumber evidence="8">3.1.4.1</ecNumber>
    </recommendedName>
</protein>
<reference evidence="10 11" key="1">
    <citation type="submission" date="2015-08" db="EMBL/GenBank/DDBJ databases">
        <title>Emmonsia species relationships and genome sequence.</title>
        <authorList>
            <person name="Cuomo C.A."/>
            <person name="Schwartz I.S."/>
            <person name="Kenyon C."/>
            <person name="De Hoog G.S."/>
            <person name="Govender N.P."/>
            <person name="Botha A."/>
            <person name="Moreno L."/>
            <person name="De Vries M."/>
            <person name="Munoz J.F."/>
            <person name="Stielow J.B."/>
        </authorList>
    </citation>
    <scope>NUCLEOTIDE SEQUENCE [LARGE SCALE GENOMIC DNA]</scope>
    <source>
        <strain evidence="10 11">EI222</strain>
    </source>
</reference>
<organism evidence="10 11">
    <name type="scientific">Blastomyces percursus</name>
    <dbReference type="NCBI Taxonomy" id="1658174"/>
    <lineage>
        <taxon>Eukaryota</taxon>
        <taxon>Fungi</taxon>
        <taxon>Dikarya</taxon>
        <taxon>Ascomycota</taxon>
        <taxon>Pezizomycotina</taxon>
        <taxon>Eurotiomycetes</taxon>
        <taxon>Eurotiomycetidae</taxon>
        <taxon>Onygenales</taxon>
        <taxon>Ajellomycetaceae</taxon>
        <taxon>Blastomyces</taxon>
    </lineage>
</organism>
<comment type="function">
    <text evidence="8">Nuclease required for the repair of DNA interstrand cross-links (ICL). Acts as a 5'-3' exonuclease that anchors at a cut end of DNA and cleaves DNA successively at every third nucleotide, allowing to excise an ICL from one strand through flanking incisions.</text>
</comment>
<keyword evidence="8" id="KW-0227">DNA damage</keyword>
<dbReference type="GO" id="GO:0005634">
    <property type="term" value="C:nucleus"/>
    <property type="evidence" value="ECO:0007669"/>
    <property type="project" value="UniProtKB-SubCell"/>
</dbReference>
<keyword evidence="11" id="KW-1185">Reference proteome</keyword>
<comment type="cofactor">
    <cofactor evidence="8">
        <name>Mg(2+)</name>
        <dbReference type="ChEBI" id="CHEBI:18420"/>
    </cofactor>
    <cofactor evidence="8">
        <name>Mn(2+)</name>
        <dbReference type="ChEBI" id="CHEBI:29035"/>
    </cofactor>
</comment>
<sequence>MITNQLPFHLQFGYLFYDVLFTYVPNVFQTPFQTCPLDLHTDSFYPTRASEINHRLAQIANGEAEKLIHLVEIAQCFRGEALATVCKVMSQEYQQRGGGIPDLFLWSVERKEVMFVEVKSENDRLSDTQRLWIHMLTGAGVRVELCNAVAREVRVETLVI</sequence>
<keyword evidence="7 8" id="KW-0464">Manganese</keyword>
<dbReference type="VEuPathDB" id="FungiDB:ACJ73_03538"/>
<dbReference type="InterPro" id="IPR011856">
    <property type="entry name" value="tRNA_endonuc-like_dom_sf"/>
</dbReference>
<evidence type="ECO:0000313" key="10">
    <source>
        <dbReference type="EMBL" id="OJD25093.1"/>
    </source>
</evidence>
<dbReference type="Gene3D" id="3.40.1350.10">
    <property type="match status" value="1"/>
</dbReference>
<dbReference type="PANTHER" id="PTHR15749">
    <property type="entry name" value="FANCONI-ASSOCIATED NUCLEASE 1"/>
    <property type="match status" value="1"/>
</dbReference>
<dbReference type="Pfam" id="PF08774">
    <property type="entry name" value="VRR_NUC"/>
    <property type="match status" value="1"/>
</dbReference>
<dbReference type="EC" id="3.1.4.1" evidence="8"/>
<feature type="domain" description="VRR-NUC" evidence="9">
    <location>
        <begin position="47"/>
        <end position="150"/>
    </location>
</feature>
<keyword evidence="5 8" id="KW-0378">Hydrolase</keyword>
<evidence type="ECO:0000256" key="2">
    <source>
        <dbReference type="ARBA" id="ARBA00005533"/>
    </source>
</evidence>
<comment type="caution">
    <text evidence="10">The sequence shown here is derived from an EMBL/GenBank/DDBJ whole genome shotgun (WGS) entry which is preliminary data.</text>
</comment>
<dbReference type="GO" id="GO:0008409">
    <property type="term" value="F:5'-3' exonuclease activity"/>
    <property type="evidence" value="ECO:0007669"/>
    <property type="project" value="TreeGrafter"/>
</dbReference>
<dbReference type="AlphaFoldDB" id="A0A1J9RBP2"/>
<dbReference type="GO" id="GO:0070336">
    <property type="term" value="F:flap-structured DNA binding"/>
    <property type="evidence" value="ECO:0007669"/>
    <property type="project" value="TreeGrafter"/>
</dbReference>
<dbReference type="GO" id="GO:0004528">
    <property type="term" value="F:phosphodiesterase I activity"/>
    <property type="evidence" value="ECO:0007669"/>
    <property type="project" value="UniProtKB-EC"/>
</dbReference>
<dbReference type="InterPro" id="IPR033315">
    <property type="entry name" value="Fan1-like"/>
</dbReference>